<accession>A0A8H7IC60</accession>
<proteinExistence type="predicted"/>
<dbReference type="PANTHER" id="PTHR46082">
    <property type="entry name" value="ATP/GTP-BINDING PROTEIN-RELATED"/>
    <property type="match status" value="1"/>
</dbReference>
<dbReference type="Pfam" id="PF13424">
    <property type="entry name" value="TPR_12"/>
    <property type="match status" value="5"/>
</dbReference>
<dbReference type="InterPro" id="IPR019734">
    <property type="entry name" value="TPR_rpt"/>
</dbReference>
<dbReference type="Pfam" id="PF00931">
    <property type="entry name" value="NB-ARC"/>
    <property type="match status" value="1"/>
</dbReference>
<evidence type="ECO:0000259" key="4">
    <source>
        <dbReference type="PROSITE" id="PS51635"/>
    </source>
</evidence>
<dbReference type="InterPro" id="IPR002641">
    <property type="entry name" value="PNPLA_dom"/>
</dbReference>
<evidence type="ECO:0000256" key="1">
    <source>
        <dbReference type="ARBA" id="ARBA00023098"/>
    </source>
</evidence>
<dbReference type="EMBL" id="JACYCF010000010">
    <property type="protein sequence ID" value="KAF8754591.1"/>
    <property type="molecule type" value="Genomic_DNA"/>
</dbReference>
<comment type="caution">
    <text evidence="2">Lacks conserved residue(s) required for the propagation of feature annotation.</text>
</comment>
<dbReference type="InterPro" id="IPR016035">
    <property type="entry name" value="Acyl_Trfase/lysoPLipase"/>
</dbReference>
<dbReference type="SUPFAM" id="SSF48452">
    <property type="entry name" value="TPR-like"/>
    <property type="match status" value="4"/>
</dbReference>
<dbReference type="Pfam" id="PF01734">
    <property type="entry name" value="Patatin"/>
    <property type="match status" value="1"/>
</dbReference>
<reference evidence="5" key="1">
    <citation type="submission" date="2020-09" db="EMBL/GenBank/DDBJ databases">
        <title>Comparative genome analyses of four rice-infecting Rhizoctonia solani isolates reveal extensive enrichment of homogalacturonan modification genes.</title>
        <authorList>
            <person name="Lee D.-Y."/>
            <person name="Jeon J."/>
            <person name="Kim K.-T."/>
            <person name="Cheong K."/>
            <person name="Song H."/>
            <person name="Choi G."/>
            <person name="Ko J."/>
            <person name="Opiyo S.O."/>
            <person name="Zuo S."/>
            <person name="Madhav S."/>
            <person name="Lee Y.-H."/>
            <person name="Wang G.-L."/>
        </authorList>
    </citation>
    <scope>NUCLEOTIDE SEQUENCE</scope>
    <source>
        <strain evidence="5">AG1-IA B2</strain>
    </source>
</reference>
<dbReference type="PANTHER" id="PTHR46082:SF11">
    <property type="entry name" value="AAA+ ATPASE DOMAIN-CONTAINING PROTEIN-RELATED"/>
    <property type="match status" value="1"/>
</dbReference>
<dbReference type="GO" id="GO:0046486">
    <property type="term" value="P:glycerolipid metabolic process"/>
    <property type="evidence" value="ECO:0007669"/>
    <property type="project" value="UniProtKB-ARBA"/>
</dbReference>
<evidence type="ECO:0000256" key="2">
    <source>
        <dbReference type="PROSITE-ProRule" id="PRU01161"/>
    </source>
</evidence>
<dbReference type="GO" id="GO:0043531">
    <property type="term" value="F:ADP binding"/>
    <property type="evidence" value="ECO:0007669"/>
    <property type="project" value="InterPro"/>
</dbReference>
<evidence type="ECO:0000313" key="6">
    <source>
        <dbReference type="Proteomes" id="UP000614334"/>
    </source>
</evidence>
<dbReference type="SUPFAM" id="SSF52151">
    <property type="entry name" value="FabD/lysophospholipase-like"/>
    <property type="match status" value="1"/>
</dbReference>
<dbReference type="InterPro" id="IPR002182">
    <property type="entry name" value="NB-ARC"/>
</dbReference>
<dbReference type="Pfam" id="PF13374">
    <property type="entry name" value="TPR_10"/>
    <property type="match status" value="1"/>
</dbReference>
<dbReference type="AlphaFoldDB" id="A0A8H7IC60"/>
<evidence type="ECO:0000256" key="3">
    <source>
        <dbReference type="SAM" id="Coils"/>
    </source>
</evidence>
<dbReference type="SMART" id="SM00028">
    <property type="entry name" value="TPR"/>
    <property type="match status" value="8"/>
</dbReference>
<comment type="caution">
    <text evidence="5">The sequence shown here is derived from an EMBL/GenBank/DDBJ whole genome shotgun (WGS) entry which is preliminary data.</text>
</comment>
<dbReference type="InterPro" id="IPR011990">
    <property type="entry name" value="TPR-like_helical_dom_sf"/>
</dbReference>
<keyword evidence="3" id="KW-0175">Coiled coil</keyword>
<protein>
    <submittedName>
        <fullName evidence="5">Patatin-like phospholipase</fullName>
    </submittedName>
</protein>
<dbReference type="Gene3D" id="1.25.40.10">
    <property type="entry name" value="Tetratricopeptide repeat domain"/>
    <property type="match status" value="3"/>
</dbReference>
<dbReference type="Gene3D" id="3.40.1090.10">
    <property type="entry name" value="Cytosolic phospholipase A2 catalytic domain"/>
    <property type="match status" value="1"/>
</dbReference>
<feature type="domain" description="PNPLA" evidence="4">
    <location>
        <begin position="14"/>
        <end position="212"/>
    </location>
</feature>
<sequence>MSASDSAQLGLNILCIDGGGVRGLSALVLLQEIMHRIQHLEGLQSPPEPHKYFDLIAGSGTGAIQACMLGRMCMSVNSAIESYESFTKEVYSDKKWMGSESFKATTLKESLRRLVQRATGNPDQPMQEAIVSSGCKTLVFAMSNHTVRSNTPIAFRSYPVSALQGPQCSIWETLCATMAYPGLFKPFEIDGPPKWSFTGADLSCSNPLGHVLTEVKTLYKERHVASIVSVGTGHVDTIQDTNAWRVPWSPPTAALVAMRSIAANNERVAEEMAKRFSSVENVYFRLSVDQGTQGVGMVKWEQLNEVAEHTQAYMRLSEIDQRIDQVTKAVRAKGNRVGTVHIDGGVPIIKAPKLTMDGTCPAPTANYTGCETKILSIKSCVLSRDSVERSVCIVHGLGGAGKTQLVLKVIERTREEWEDVIYIDASTRDSIEANLQGVSTTRKVGDTHIHTLRWLESRHDRWLLVFDNADDPALRLRDYFPRGSHGSIIVTTRLYGMTVLAHGVDSKCHVLSMDPDDALLLLLRSAQKQEQELSIAEDESAKALLEDIGNLALAIVHAGSFIGQTPHMTFIKYRALLAQKQRQTLEAYNNLPLAVKTTAMSTLSTQYGEYIFRRASSNLAPRKPTIPTTQVEDASRELIERFLSYFMNESGSWDELAFTQVVNEISSHSLLGFDQTSGTYRMHVLVQDWACTVIYPEDRPVAEWLHVNKVQSSGTDGAEVSHSRAFAEVYRERGQWGKAEQLQKQLRERSKQVLGDRHPHTLTSMNNLATTYRHLGRLEEARALQVEVLDAYKQVLGDRHPHTLRSMNNLALTYRDLGRLEEARTLQVEVLDARKQVLGDRHPDTLRSMNNLALTYGDLGRLEEARALQVEVLDARKQVLGDRHPETLRSMNNLALTYRDLGRLEEARALQVEVLDARKQVLGDRHPDTLRSMNNLALTYGDLGRLEEAQALQVEVLDARKQVLGDRHPDTLRSMNNLALTYGDLGRLEEARALQVEVLDAYKQVLGDRHPHTLTSMDNLALTYRDLGRLEEARALQVEVLDARKQVLGDRHPDTLTSMNNLALTYRDLGRLEEARALQVEVLDAYKQVLGDRHPDTLTSMNNLAHTYLRLSRLHDAQALFIKAFEGRKHTLGVHHRDTLSTMASIASTYLDLGLWEDAEKLHMNTDIYSQTFGEDHDETEFAYKQIERIRTCREQHAGKSSPQ</sequence>
<dbReference type="PRINTS" id="PR00381">
    <property type="entry name" value="KINESINLIGHT"/>
</dbReference>
<name>A0A8H7IC60_9AGAM</name>
<dbReference type="Proteomes" id="UP000614334">
    <property type="component" value="Unassembled WGS sequence"/>
</dbReference>
<evidence type="ECO:0000313" key="5">
    <source>
        <dbReference type="EMBL" id="KAF8754591.1"/>
    </source>
</evidence>
<dbReference type="PROSITE" id="PS51635">
    <property type="entry name" value="PNPLA"/>
    <property type="match status" value="1"/>
</dbReference>
<dbReference type="Gene3D" id="3.40.50.300">
    <property type="entry name" value="P-loop containing nucleotide triphosphate hydrolases"/>
    <property type="match status" value="1"/>
</dbReference>
<feature type="coiled-coil region" evidence="3">
    <location>
        <begin position="519"/>
        <end position="546"/>
    </location>
</feature>
<gene>
    <name evidence="5" type="ORF">RHS01_06069</name>
</gene>
<dbReference type="InterPro" id="IPR053137">
    <property type="entry name" value="NLR-like"/>
</dbReference>
<organism evidence="5 6">
    <name type="scientific">Rhizoctonia solani</name>
    <dbReference type="NCBI Taxonomy" id="456999"/>
    <lineage>
        <taxon>Eukaryota</taxon>
        <taxon>Fungi</taxon>
        <taxon>Dikarya</taxon>
        <taxon>Basidiomycota</taxon>
        <taxon>Agaricomycotina</taxon>
        <taxon>Agaricomycetes</taxon>
        <taxon>Cantharellales</taxon>
        <taxon>Ceratobasidiaceae</taxon>
        <taxon>Rhizoctonia</taxon>
    </lineage>
</organism>
<dbReference type="InterPro" id="IPR027417">
    <property type="entry name" value="P-loop_NTPase"/>
</dbReference>
<dbReference type="SUPFAM" id="SSF52540">
    <property type="entry name" value="P-loop containing nucleoside triphosphate hydrolases"/>
    <property type="match status" value="1"/>
</dbReference>
<feature type="short sequence motif" description="GXGXXG" evidence="2">
    <location>
        <begin position="18"/>
        <end position="23"/>
    </location>
</feature>
<keyword evidence="1" id="KW-0443">Lipid metabolism</keyword>